<dbReference type="GeneID" id="98118800"/>
<accession>A0ABR4MFL0</accession>
<name>A0ABR4MFL0_9PEZI</name>
<evidence type="ECO:0000313" key="2">
    <source>
        <dbReference type="EMBL" id="KAL2887067.1"/>
    </source>
</evidence>
<comment type="caution">
    <text evidence="2">The sequence shown here is derived from an EMBL/GenBank/DDBJ whole genome shotgun (WGS) entry which is preliminary data.</text>
</comment>
<dbReference type="RefSeq" id="XP_070858247.1">
    <property type="nucleotide sequence ID" value="XM_071000812.1"/>
</dbReference>
<gene>
    <name evidence="2" type="ORF">HOO65_050188</name>
</gene>
<keyword evidence="1" id="KW-0732">Signal</keyword>
<dbReference type="Proteomes" id="UP001610728">
    <property type="component" value="Unassembled WGS sequence"/>
</dbReference>
<reference evidence="2 3" key="1">
    <citation type="submission" date="2020-05" db="EMBL/GenBank/DDBJ databases">
        <title>Ceratocystis lukuohia genome.</title>
        <authorList>
            <person name="Harrington T.C."/>
            <person name="Kim K."/>
            <person name="Mayers C.G."/>
        </authorList>
    </citation>
    <scope>NUCLEOTIDE SEQUENCE [LARGE SCALE GENOMIC DNA]</scope>
    <source>
        <strain evidence="2 3">C4212</strain>
    </source>
</reference>
<keyword evidence="3" id="KW-1185">Reference proteome</keyword>
<evidence type="ECO:0000313" key="3">
    <source>
        <dbReference type="Proteomes" id="UP001610728"/>
    </source>
</evidence>
<organism evidence="2 3">
    <name type="scientific">Ceratocystis lukuohia</name>
    <dbReference type="NCBI Taxonomy" id="2019550"/>
    <lineage>
        <taxon>Eukaryota</taxon>
        <taxon>Fungi</taxon>
        <taxon>Dikarya</taxon>
        <taxon>Ascomycota</taxon>
        <taxon>Pezizomycotina</taxon>
        <taxon>Sordariomycetes</taxon>
        <taxon>Hypocreomycetidae</taxon>
        <taxon>Microascales</taxon>
        <taxon>Ceratocystidaceae</taxon>
        <taxon>Ceratocystis</taxon>
    </lineage>
</organism>
<protein>
    <submittedName>
        <fullName evidence="2">Zinc knuckle</fullName>
    </submittedName>
</protein>
<sequence length="146" mass="16871">MRIFSIAPLFLSMLVGVKAGTLEDDGYTLQKIGDHITITTYKGSQPVNEFIIDKAKMAITIVRAFNYFERSHDTHMSLDEILTEVCSEYDLERDFIKSMVINDYKTSHLISTLNFYHERHSIPDKKYATGTITPSMAEEWTRFTDF</sequence>
<evidence type="ECO:0000256" key="1">
    <source>
        <dbReference type="SAM" id="SignalP"/>
    </source>
</evidence>
<feature type="chain" id="PRO_5047247931" evidence="1">
    <location>
        <begin position="20"/>
        <end position="146"/>
    </location>
</feature>
<dbReference type="EMBL" id="JABSNW010000005">
    <property type="protein sequence ID" value="KAL2887067.1"/>
    <property type="molecule type" value="Genomic_DNA"/>
</dbReference>
<feature type="signal peptide" evidence="1">
    <location>
        <begin position="1"/>
        <end position="19"/>
    </location>
</feature>
<proteinExistence type="predicted"/>